<feature type="compositionally biased region" description="Basic and acidic residues" evidence="4">
    <location>
        <begin position="956"/>
        <end position="969"/>
    </location>
</feature>
<dbReference type="STRING" id="1257118.L8GRM5"/>
<gene>
    <name evidence="6" type="ORF">ACA1_164210</name>
</gene>
<sequence>MPARKSQANQSEKVREAQEKTKKLMADNDLQDAFTGAITTRLVTGARAKARSRYDVQEKQEGEQKRTFSPADPPKVSRPRTRQKPEPKPKPKPKPVVITIDDDDSMSQDSFAEASSAAPPRKRARGDTPSYYSPRVVFGRMDYADVQWEIRWEQAELAIRTVKQLTADDDGDPYAFDDGDGDYAPDEPKQRNAKRKECQPLARAAPKATEDREFHIPYTDLARVAELTSTGLVAVRTRTILSQIDSYYYDPQNRDGSRHYIHIYCSNGNEWREEWHKVKTILAEASIKTASITRFISTKKIITYPPGRSRDVVTLTQADVERLEPEQLLNDNIIEFYLKYLYEEALFPDNAPQRDQFYFFNTFFWPKLQSLKSEDQMKNLLSWTRNVDIFKKRFLFVPINDGFHWNVVAICNPGSIVHAQTPGAMDKLPKEEWPVMVHMCSLHSTAGHVFNKLRAYLGVAWNADDSRPSIKVTKDSLLGFIPNLPEQQNGSDCGVFLLQYVEGFCRNPPTLYTKEDLKVTLNRSWFDNETITQKRREIKDLIARIACEQEPVTDEPEQAEGPKDEAEAAAATTTTTQSSAGDASVKSGSSDEGEAPPSCGGEVEVYVVGEETNKNETRMDSKNEDEDGDDDNTQLPIERGGVEAHTGVMEVEEAEEREEAARDDSSLGSDLTPPSPLSLNSAPVSSDDEMLKELVAQEADDRMPTSGAARRPSPGLSPPRSTTTREVAMADLDEGEGEGSGETPGMELKVARWTEKRKRKGEERRRETKKVKKATAGRGGDGERDQSCASRAEDDDENEAEEEERGSKKAVGYEGDSDIDIWVLSPRLQPDFDPVFEANASKQRDRERDDNDEEEEGEGKTTKKRWAKRRKREENGSSGMEDEAEEAVITAVVPASSSSTSVRASTVDTSAARPSGRTVLPVAASPPASPHRQKVPIGDGGQTVVVDIGEEEKEEGEQRKAKEEKEKRAAQSRSRGATGTKGESWWSIVRGSLSGLRSAWPTTTPGAAVGPAGESMHGQQLILAPLPPPGQDEDPLLNRRDEEGQTMATPTPTPTTTPTPTSTSTETTMTSSAENDISSSGSGKRKRLRKRRRKGKHGSQADDSLSSEASLPFDGEGGEGGSPVFHVVYDAVAVADREAAHGRWDTTAAGLPAEVKEEANDGEENEQASEEMMRNAVEEEDGGGGKEEEEANDDDSGTISDPHPGRLRHANGPRCVAGRTKTKEGLAMKKVTKKGKGTPKPAIRTLVSQHHKTCVAVHIALASNLKNKFEELAKPPPEPERKKTGGKVGWNDPAAQGQKKVHKGGHTVIGNGPPPKKSLTDLP</sequence>
<evidence type="ECO:0000313" key="6">
    <source>
        <dbReference type="EMBL" id="ELR15572.1"/>
    </source>
</evidence>
<dbReference type="InterPro" id="IPR038765">
    <property type="entry name" value="Papain-like_cys_pep_sf"/>
</dbReference>
<organism evidence="6 7">
    <name type="scientific">Acanthamoeba castellanii (strain ATCC 30010 / Neff)</name>
    <dbReference type="NCBI Taxonomy" id="1257118"/>
    <lineage>
        <taxon>Eukaryota</taxon>
        <taxon>Amoebozoa</taxon>
        <taxon>Discosea</taxon>
        <taxon>Longamoebia</taxon>
        <taxon>Centramoebida</taxon>
        <taxon>Acanthamoebidae</taxon>
        <taxon>Acanthamoeba</taxon>
    </lineage>
</organism>
<feature type="compositionally biased region" description="Polar residues" evidence="4">
    <location>
        <begin position="1"/>
        <end position="11"/>
    </location>
</feature>
<feature type="compositionally biased region" description="Basic and acidic residues" evidence="4">
    <location>
        <begin position="1271"/>
        <end position="1283"/>
    </location>
</feature>
<dbReference type="GO" id="GO:0008234">
    <property type="term" value="F:cysteine-type peptidase activity"/>
    <property type="evidence" value="ECO:0007669"/>
    <property type="project" value="InterPro"/>
</dbReference>
<feature type="region of interest" description="Disordered" evidence="4">
    <location>
        <begin position="547"/>
        <end position="1123"/>
    </location>
</feature>
<feature type="compositionally biased region" description="Basic residues" evidence="4">
    <location>
        <begin position="1083"/>
        <end position="1097"/>
    </location>
</feature>
<evidence type="ECO:0000256" key="2">
    <source>
        <dbReference type="ARBA" id="ARBA00022670"/>
    </source>
</evidence>
<feature type="compositionally biased region" description="Basic residues" evidence="4">
    <location>
        <begin position="862"/>
        <end position="871"/>
    </location>
</feature>
<dbReference type="Gene3D" id="3.30.310.130">
    <property type="entry name" value="Ubiquitin-related"/>
    <property type="match status" value="1"/>
</dbReference>
<comment type="similarity">
    <text evidence="1">Belongs to the peptidase C48 family.</text>
</comment>
<dbReference type="InterPro" id="IPR003653">
    <property type="entry name" value="Peptidase_C48_C"/>
</dbReference>
<dbReference type="PROSITE" id="PS50600">
    <property type="entry name" value="ULP_PROTEASE"/>
    <property type="match status" value="1"/>
</dbReference>
<protein>
    <recommendedName>
        <fullName evidence="5">Ubiquitin-like protease family profile domain-containing protein</fullName>
    </recommendedName>
</protein>
<feature type="compositionally biased region" description="Basic and acidic residues" evidence="4">
    <location>
        <begin position="186"/>
        <end position="198"/>
    </location>
</feature>
<feature type="compositionally biased region" description="Acidic residues" evidence="4">
    <location>
        <begin position="1160"/>
        <end position="1169"/>
    </location>
</feature>
<evidence type="ECO:0000259" key="5">
    <source>
        <dbReference type="PROSITE" id="PS50600"/>
    </source>
</evidence>
<dbReference type="RefSeq" id="XP_004337585.1">
    <property type="nucleotide sequence ID" value="XM_004337537.1"/>
</dbReference>
<proteinExistence type="inferred from homology"/>
<dbReference type="Proteomes" id="UP000011083">
    <property type="component" value="Unassembled WGS sequence"/>
</dbReference>
<feature type="compositionally biased region" description="Basic and acidic residues" evidence="4">
    <location>
        <begin position="12"/>
        <end position="26"/>
    </location>
</feature>
<feature type="region of interest" description="Disordered" evidence="4">
    <location>
        <begin position="168"/>
        <end position="206"/>
    </location>
</feature>
<feature type="compositionally biased region" description="Basic and acidic residues" evidence="4">
    <location>
        <begin position="749"/>
        <end position="766"/>
    </location>
</feature>
<feature type="compositionally biased region" description="Polar residues" evidence="4">
    <location>
        <begin position="577"/>
        <end position="590"/>
    </location>
</feature>
<keyword evidence="7" id="KW-1185">Reference proteome</keyword>
<dbReference type="OMA" id="FREWANG"/>
<feature type="compositionally biased region" description="Low complexity" evidence="4">
    <location>
        <begin position="710"/>
        <end position="725"/>
    </location>
</feature>
<feature type="compositionally biased region" description="Low complexity" evidence="4">
    <location>
        <begin position="887"/>
        <end position="912"/>
    </location>
</feature>
<evidence type="ECO:0000256" key="1">
    <source>
        <dbReference type="ARBA" id="ARBA00005234"/>
    </source>
</evidence>
<dbReference type="GeneID" id="14916167"/>
<feature type="compositionally biased region" description="Acidic residues" evidence="4">
    <location>
        <begin position="793"/>
        <end position="804"/>
    </location>
</feature>
<reference evidence="6 7" key="1">
    <citation type="journal article" date="2013" name="Genome Biol.">
        <title>Genome of Acanthamoeba castellanii highlights extensive lateral gene transfer and early evolution of tyrosine kinase signaling.</title>
        <authorList>
            <person name="Clarke M."/>
            <person name="Lohan A.J."/>
            <person name="Liu B."/>
            <person name="Lagkouvardos I."/>
            <person name="Roy S."/>
            <person name="Zafar N."/>
            <person name="Bertelli C."/>
            <person name="Schilde C."/>
            <person name="Kianianmomeni A."/>
            <person name="Burglin T.R."/>
            <person name="Frech C."/>
            <person name="Turcotte B."/>
            <person name="Kopec K.O."/>
            <person name="Synnott J.M."/>
            <person name="Choo C."/>
            <person name="Paponov I."/>
            <person name="Finkler A."/>
            <person name="Soon Heng Tan C."/>
            <person name="Hutchins A.P."/>
            <person name="Weinmeier T."/>
            <person name="Rattei T."/>
            <person name="Chu J.S."/>
            <person name="Gimenez G."/>
            <person name="Irimia M."/>
            <person name="Rigden D.J."/>
            <person name="Fitzpatrick D.A."/>
            <person name="Lorenzo-Morales J."/>
            <person name="Bateman A."/>
            <person name="Chiu C.H."/>
            <person name="Tang P."/>
            <person name="Hegemann P."/>
            <person name="Fromm H."/>
            <person name="Raoult D."/>
            <person name="Greub G."/>
            <person name="Miranda-Saavedra D."/>
            <person name="Chen N."/>
            <person name="Nash P."/>
            <person name="Ginger M.L."/>
            <person name="Horn M."/>
            <person name="Schaap P."/>
            <person name="Caler L."/>
            <person name="Loftus B."/>
        </authorList>
    </citation>
    <scope>NUCLEOTIDE SEQUENCE [LARGE SCALE GENOMIC DNA]</scope>
    <source>
        <strain evidence="6 7">Neff</strain>
    </source>
</reference>
<feature type="region of interest" description="Disordered" evidence="4">
    <location>
        <begin position="1143"/>
        <end position="1242"/>
    </location>
</feature>
<dbReference type="VEuPathDB" id="AmoebaDB:ACA1_164210"/>
<evidence type="ECO:0000256" key="4">
    <source>
        <dbReference type="SAM" id="MobiDB-lite"/>
    </source>
</evidence>
<keyword evidence="2" id="KW-0645">Protease</keyword>
<keyword evidence="3" id="KW-0378">Hydrolase</keyword>
<feature type="compositionally biased region" description="Acidic residues" evidence="4">
    <location>
        <begin position="168"/>
        <end position="185"/>
    </location>
</feature>
<dbReference type="OrthoDB" id="442460at2759"/>
<dbReference type="Pfam" id="PF02902">
    <property type="entry name" value="Peptidase_C48"/>
    <property type="match status" value="1"/>
</dbReference>
<evidence type="ECO:0000313" key="7">
    <source>
        <dbReference type="Proteomes" id="UP000011083"/>
    </source>
</evidence>
<name>L8GRM5_ACACF</name>
<dbReference type="PANTHER" id="PTHR47764">
    <property type="entry name" value="UBIQUITIN-LIKE-SPECIFIC PROTEASE 2B-RELATED"/>
    <property type="match status" value="1"/>
</dbReference>
<feature type="compositionally biased region" description="Low complexity" evidence="4">
    <location>
        <begin position="1058"/>
        <end position="1082"/>
    </location>
</feature>
<feature type="compositionally biased region" description="Acidic residues" evidence="4">
    <location>
        <begin position="623"/>
        <end position="632"/>
    </location>
</feature>
<dbReference type="GO" id="GO:0006508">
    <property type="term" value="P:proteolysis"/>
    <property type="evidence" value="ECO:0007669"/>
    <property type="project" value="UniProtKB-KW"/>
</dbReference>
<feature type="compositionally biased region" description="Low complexity" evidence="4">
    <location>
        <begin position="600"/>
        <end position="610"/>
    </location>
</feature>
<feature type="region of interest" description="Disordered" evidence="4">
    <location>
        <begin position="1"/>
        <end position="131"/>
    </location>
</feature>
<feature type="compositionally biased region" description="Acidic residues" evidence="4">
    <location>
        <begin position="1178"/>
        <end position="1196"/>
    </location>
</feature>
<feature type="region of interest" description="Disordered" evidence="4">
    <location>
        <begin position="1271"/>
        <end position="1323"/>
    </location>
</feature>
<dbReference type="Gene3D" id="1.10.418.20">
    <property type="match status" value="1"/>
</dbReference>
<feature type="compositionally biased region" description="Basic and acidic residues" evidence="4">
    <location>
        <begin position="611"/>
        <end position="622"/>
    </location>
</feature>
<dbReference type="PANTHER" id="PTHR47764:SF2">
    <property type="entry name" value="UBIQUITIN-LIKE PROTEASE FAMILY PROFILE DOMAIN-CONTAINING PROTEIN"/>
    <property type="match status" value="1"/>
</dbReference>
<dbReference type="KEGG" id="acan:ACA1_164210"/>
<dbReference type="SUPFAM" id="SSF54001">
    <property type="entry name" value="Cysteine proteinases"/>
    <property type="match status" value="1"/>
</dbReference>
<feature type="domain" description="Ubiquitin-like protease family profile" evidence="5">
    <location>
        <begin position="313"/>
        <end position="504"/>
    </location>
</feature>
<dbReference type="EMBL" id="KB008026">
    <property type="protein sequence ID" value="ELR15572.1"/>
    <property type="molecule type" value="Genomic_DNA"/>
</dbReference>
<evidence type="ECO:0000256" key="3">
    <source>
        <dbReference type="ARBA" id="ARBA00022801"/>
    </source>
</evidence>
<feature type="compositionally biased region" description="Basic and acidic residues" evidence="4">
    <location>
        <begin position="52"/>
        <end position="66"/>
    </location>
</feature>
<accession>L8GRM5</accession>